<sequence>MHILGVNMPDHKLVRHTLTYFFGIGKHTSARICARMHVHDKCKVKDLTSQQVTALTAFLNAPSSAPLPAHAPLAGVNYRPSAVGKPLNAISQPSRAPEDYKDPLKNLRIESDLKREIRENILHHRLIGSYIGRRHALQLPVRGQNTQSNMKTAKRLNRIERVLEPRKNKRF</sequence>
<comment type="caution">
    <text evidence="1">The sequence shown here is derived from an EMBL/GenBank/DDBJ whole genome shotgun (WGS) entry which is preliminary data.</text>
</comment>
<name>A0ACB8TVW2_9APHY</name>
<proteinExistence type="predicted"/>
<protein>
    <submittedName>
        <fullName evidence="1">Mitochondrial 30S ribosomal protein S13</fullName>
    </submittedName>
</protein>
<evidence type="ECO:0000313" key="1">
    <source>
        <dbReference type="EMBL" id="KAI0086178.1"/>
    </source>
</evidence>
<keyword evidence="2" id="KW-1185">Reference proteome</keyword>
<keyword evidence="1" id="KW-0689">Ribosomal protein</keyword>
<gene>
    <name evidence="1" type="ORF">BDY19DRAFT_961748</name>
</gene>
<evidence type="ECO:0000313" key="2">
    <source>
        <dbReference type="Proteomes" id="UP001055072"/>
    </source>
</evidence>
<keyword evidence="1" id="KW-0687">Ribonucleoprotein</keyword>
<dbReference type="Proteomes" id="UP001055072">
    <property type="component" value="Unassembled WGS sequence"/>
</dbReference>
<dbReference type="EMBL" id="MU274925">
    <property type="protein sequence ID" value="KAI0086178.1"/>
    <property type="molecule type" value="Genomic_DNA"/>
</dbReference>
<organism evidence="1 2">
    <name type="scientific">Irpex rosettiformis</name>
    <dbReference type="NCBI Taxonomy" id="378272"/>
    <lineage>
        <taxon>Eukaryota</taxon>
        <taxon>Fungi</taxon>
        <taxon>Dikarya</taxon>
        <taxon>Basidiomycota</taxon>
        <taxon>Agaricomycotina</taxon>
        <taxon>Agaricomycetes</taxon>
        <taxon>Polyporales</taxon>
        <taxon>Irpicaceae</taxon>
        <taxon>Irpex</taxon>
    </lineage>
</organism>
<accession>A0ACB8TVW2</accession>
<reference evidence="1" key="1">
    <citation type="journal article" date="2021" name="Environ. Microbiol.">
        <title>Gene family expansions and transcriptome signatures uncover fungal adaptations to wood decay.</title>
        <authorList>
            <person name="Hage H."/>
            <person name="Miyauchi S."/>
            <person name="Viragh M."/>
            <person name="Drula E."/>
            <person name="Min B."/>
            <person name="Chaduli D."/>
            <person name="Navarro D."/>
            <person name="Favel A."/>
            <person name="Norest M."/>
            <person name="Lesage-Meessen L."/>
            <person name="Balint B."/>
            <person name="Merenyi Z."/>
            <person name="de Eugenio L."/>
            <person name="Morin E."/>
            <person name="Martinez A.T."/>
            <person name="Baldrian P."/>
            <person name="Stursova M."/>
            <person name="Martinez M.J."/>
            <person name="Novotny C."/>
            <person name="Magnuson J.K."/>
            <person name="Spatafora J.W."/>
            <person name="Maurice S."/>
            <person name="Pangilinan J."/>
            <person name="Andreopoulos W."/>
            <person name="LaButti K."/>
            <person name="Hundley H."/>
            <person name="Na H."/>
            <person name="Kuo A."/>
            <person name="Barry K."/>
            <person name="Lipzen A."/>
            <person name="Henrissat B."/>
            <person name="Riley R."/>
            <person name="Ahrendt S."/>
            <person name="Nagy L.G."/>
            <person name="Grigoriev I.V."/>
            <person name="Martin F."/>
            <person name="Rosso M.N."/>
        </authorList>
    </citation>
    <scope>NUCLEOTIDE SEQUENCE</scope>
    <source>
        <strain evidence="1">CBS 384.51</strain>
    </source>
</reference>